<keyword evidence="9" id="KW-1185">Reference proteome</keyword>
<reference evidence="8" key="1">
    <citation type="submission" date="2023-07" db="EMBL/GenBank/DDBJ databases">
        <title>Between Cages and Wild: Unraveling the Impact of Captivity on Animal Microbiomes and Antimicrobial Resistance.</title>
        <authorList>
            <person name="Schmartz G.P."/>
            <person name="Rehner J."/>
            <person name="Schuff M.J."/>
            <person name="Becker S.L."/>
            <person name="Kravczyk M."/>
            <person name="Gurevich A."/>
            <person name="Francke R."/>
            <person name="Mueller R."/>
            <person name="Keller V."/>
            <person name="Keller A."/>
        </authorList>
    </citation>
    <scope>NUCLEOTIDE SEQUENCE</scope>
    <source>
        <strain evidence="8">S12M_St_49</strain>
    </source>
</reference>
<comment type="caution">
    <text evidence="8">The sequence shown here is derived from an EMBL/GenBank/DDBJ whole genome shotgun (WGS) entry which is preliminary data.</text>
</comment>
<dbReference type="InterPro" id="IPR003356">
    <property type="entry name" value="DNA_methylase_A-5"/>
</dbReference>
<keyword evidence="5" id="KW-0680">Restriction system</keyword>
<name>A0AA43RHJ7_9ACTN</name>
<evidence type="ECO:0000259" key="7">
    <source>
        <dbReference type="Pfam" id="PF02384"/>
    </source>
</evidence>
<dbReference type="EMBL" id="JAUMVS010000035">
    <property type="protein sequence ID" value="MDO4841639.1"/>
    <property type="molecule type" value="Genomic_DNA"/>
</dbReference>
<gene>
    <name evidence="8" type="ORF">Q3982_03065</name>
</gene>
<dbReference type="Proteomes" id="UP001168575">
    <property type="component" value="Unassembled WGS sequence"/>
</dbReference>
<evidence type="ECO:0000256" key="4">
    <source>
        <dbReference type="ARBA" id="ARBA00022691"/>
    </source>
</evidence>
<proteinExistence type="predicted"/>
<dbReference type="GO" id="GO:0003677">
    <property type="term" value="F:DNA binding"/>
    <property type="evidence" value="ECO:0007669"/>
    <property type="project" value="InterPro"/>
</dbReference>
<accession>A0AA43RHJ7</accession>
<organism evidence="8 9">
    <name type="scientific">Phoenicibacter congonensis</name>
    <dbReference type="NCBI Taxonomy" id="1944646"/>
    <lineage>
        <taxon>Bacteria</taxon>
        <taxon>Bacillati</taxon>
        <taxon>Actinomycetota</taxon>
        <taxon>Coriobacteriia</taxon>
        <taxon>Eggerthellales</taxon>
        <taxon>Eggerthellaceae</taxon>
        <taxon>Phoenicibacter</taxon>
    </lineage>
</organism>
<keyword evidence="2 8" id="KW-0489">Methyltransferase</keyword>
<dbReference type="Gene3D" id="3.40.50.150">
    <property type="entry name" value="Vaccinia Virus protein VP39"/>
    <property type="match status" value="1"/>
</dbReference>
<feature type="domain" description="DNA methylase adenine-specific" evidence="7">
    <location>
        <begin position="111"/>
        <end position="212"/>
    </location>
</feature>
<evidence type="ECO:0000256" key="3">
    <source>
        <dbReference type="ARBA" id="ARBA00022679"/>
    </source>
</evidence>
<dbReference type="InterPro" id="IPR029063">
    <property type="entry name" value="SAM-dependent_MTases_sf"/>
</dbReference>
<evidence type="ECO:0000256" key="1">
    <source>
        <dbReference type="ARBA" id="ARBA00011900"/>
    </source>
</evidence>
<dbReference type="SUPFAM" id="SSF53335">
    <property type="entry name" value="S-adenosyl-L-methionine-dependent methyltransferases"/>
    <property type="match status" value="1"/>
</dbReference>
<comment type="catalytic activity">
    <reaction evidence="6">
        <text>a 2'-deoxyadenosine in DNA + S-adenosyl-L-methionine = an N(6)-methyl-2'-deoxyadenosine in DNA + S-adenosyl-L-homocysteine + H(+)</text>
        <dbReference type="Rhea" id="RHEA:15197"/>
        <dbReference type="Rhea" id="RHEA-COMP:12418"/>
        <dbReference type="Rhea" id="RHEA-COMP:12419"/>
        <dbReference type="ChEBI" id="CHEBI:15378"/>
        <dbReference type="ChEBI" id="CHEBI:57856"/>
        <dbReference type="ChEBI" id="CHEBI:59789"/>
        <dbReference type="ChEBI" id="CHEBI:90615"/>
        <dbReference type="ChEBI" id="CHEBI:90616"/>
        <dbReference type="EC" id="2.1.1.72"/>
    </reaction>
</comment>
<evidence type="ECO:0000313" key="8">
    <source>
        <dbReference type="EMBL" id="MDO4841639.1"/>
    </source>
</evidence>
<protein>
    <recommendedName>
        <fullName evidence="1">site-specific DNA-methyltransferase (adenine-specific)</fullName>
        <ecNumber evidence="1">2.1.1.72</ecNumber>
    </recommendedName>
</protein>
<dbReference type="GO" id="GO:0009007">
    <property type="term" value="F:site-specific DNA-methyltransferase (adenine-specific) activity"/>
    <property type="evidence" value="ECO:0007669"/>
    <property type="project" value="UniProtKB-EC"/>
</dbReference>
<keyword evidence="4" id="KW-0949">S-adenosyl-L-methionine</keyword>
<dbReference type="EC" id="2.1.1.72" evidence="1"/>
<evidence type="ECO:0000256" key="6">
    <source>
        <dbReference type="ARBA" id="ARBA00047942"/>
    </source>
</evidence>
<dbReference type="InterPro" id="IPR051537">
    <property type="entry name" value="DNA_Adenine_Mtase"/>
</dbReference>
<evidence type="ECO:0000256" key="2">
    <source>
        <dbReference type="ARBA" id="ARBA00022603"/>
    </source>
</evidence>
<dbReference type="PANTHER" id="PTHR42933">
    <property type="entry name" value="SLR6095 PROTEIN"/>
    <property type="match status" value="1"/>
</dbReference>
<dbReference type="GO" id="GO:0008170">
    <property type="term" value="F:N-methyltransferase activity"/>
    <property type="evidence" value="ECO:0007669"/>
    <property type="project" value="InterPro"/>
</dbReference>
<dbReference type="GO" id="GO:0032259">
    <property type="term" value="P:methylation"/>
    <property type="evidence" value="ECO:0007669"/>
    <property type="project" value="UniProtKB-KW"/>
</dbReference>
<dbReference type="PANTHER" id="PTHR42933:SF1">
    <property type="entry name" value="SITE-SPECIFIC DNA-METHYLTRANSFERASE (ADENINE-SPECIFIC)"/>
    <property type="match status" value="1"/>
</dbReference>
<sequence length="269" mass="30724">MAKRLAFDTPDAKEFVKTFNTLSQRHNPWTVWSDFIAMYACVLSLTFDRTDRQRFEDREKELQETSKRYTKQELTVFDRLFKITVESLARNPQQDFLGRLYMSLDFGRQWQGQFFTPWQVAYMMAQMTMGPAEDFLQGREYASTCDCCCGAGCMLLAAAAAYENKEKDRIPQRDLLLIGQDLDRTVALMCYIQLSILGYAGYVAVGNTLTSPIGGPVLFPKIGEGGELWFTPGWFTPVWSNRRQLEVIKLMFSDALVAEAPVDQEGGEE</sequence>
<dbReference type="AlphaFoldDB" id="A0AA43RHJ7"/>
<dbReference type="GO" id="GO:0009307">
    <property type="term" value="P:DNA restriction-modification system"/>
    <property type="evidence" value="ECO:0007669"/>
    <property type="project" value="UniProtKB-KW"/>
</dbReference>
<evidence type="ECO:0000256" key="5">
    <source>
        <dbReference type="ARBA" id="ARBA00022747"/>
    </source>
</evidence>
<keyword evidence="3" id="KW-0808">Transferase</keyword>
<evidence type="ECO:0000313" key="9">
    <source>
        <dbReference type="Proteomes" id="UP001168575"/>
    </source>
</evidence>
<dbReference type="Pfam" id="PF02384">
    <property type="entry name" value="N6_Mtase"/>
    <property type="match status" value="1"/>
</dbReference>